<evidence type="ECO:0000256" key="3">
    <source>
        <dbReference type="ARBA" id="ARBA00011484"/>
    </source>
</evidence>
<keyword evidence="6 9" id="KW-0012">Acyltransferase</keyword>
<dbReference type="SUPFAM" id="SSF47005">
    <property type="entry name" value="Peripheral subunit-binding domain of 2-oxo acid dehydrogenase complex"/>
    <property type="match status" value="1"/>
</dbReference>
<dbReference type="Gene3D" id="2.40.50.100">
    <property type="match status" value="1"/>
</dbReference>
<evidence type="ECO:0000256" key="8">
    <source>
        <dbReference type="ARBA" id="ARBA00048370"/>
    </source>
</evidence>
<comment type="catalytic activity">
    <reaction evidence="8">
        <text>N(6)-[(R)-dihydrolipoyl]-L-lysyl-[protein] + acetyl-CoA = N(6)-[(R)-S(8)-acetyldihydrolipoyl]-L-lysyl-[protein] + CoA</text>
        <dbReference type="Rhea" id="RHEA:17017"/>
        <dbReference type="Rhea" id="RHEA-COMP:10475"/>
        <dbReference type="Rhea" id="RHEA-COMP:10478"/>
        <dbReference type="ChEBI" id="CHEBI:57287"/>
        <dbReference type="ChEBI" id="CHEBI:57288"/>
        <dbReference type="ChEBI" id="CHEBI:83100"/>
        <dbReference type="ChEBI" id="CHEBI:83111"/>
        <dbReference type="EC" id="2.3.1.12"/>
    </reaction>
</comment>
<dbReference type="Gene3D" id="4.10.320.10">
    <property type="entry name" value="E3-binding domain"/>
    <property type="match status" value="1"/>
</dbReference>
<dbReference type="eggNOG" id="COG0508">
    <property type="taxonomic scope" value="Bacteria"/>
</dbReference>
<accession>G3IW29</accession>
<dbReference type="PROSITE" id="PS51826">
    <property type="entry name" value="PSBD"/>
    <property type="match status" value="1"/>
</dbReference>
<dbReference type="InterPro" id="IPR036625">
    <property type="entry name" value="E3-bd_dom_sf"/>
</dbReference>
<dbReference type="OrthoDB" id="9805770at2"/>
<comment type="subunit">
    <text evidence="3">Forms a 24-polypeptide structural core with octahedral symmetry.</text>
</comment>
<dbReference type="Proteomes" id="UP000004664">
    <property type="component" value="Unassembled WGS sequence"/>
</dbReference>
<comment type="function">
    <text evidence="7">The pyruvate dehydrogenase complex catalyzes the overall conversion of pyruvate to acetyl-CoA and CO(2). It contains multiple copies of three enzymatic components: pyruvate dehydrogenase (E1), dihydrolipoamide acetyltransferase (E2) and lipoamide dehydrogenase (E3).</text>
</comment>
<evidence type="ECO:0000259" key="11">
    <source>
        <dbReference type="PROSITE" id="PS51826"/>
    </source>
</evidence>
<dbReference type="GO" id="GO:0006086">
    <property type="term" value="P:pyruvate decarboxylation to acetyl-CoA"/>
    <property type="evidence" value="ECO:0007669"/>
    <property type="project" value="TreeGrafter"/>
</dbReference>
<organism evidence="12 13">
    <name type="scientific">Methylobacter tundripaludum (strain ATCC BAA-1195 / DSM 17260 / SV96)</name>
    <dbReference type="NCBI Taxonomy" id="697282"/>
    <lineage>
        <taxon>Bacteria</taxon>
        <taxon>Pseudomonadati</taxon>
        <taxon>Pseudomonadota</taxon>
        <taxon>Gammaproteobacteria</taxon>
        <taxon>Methylococcales</taxon>
        <taxon>Methylococcaceae</taxon>
        <taxon>Methylobacter</taxon>
    </lineage>
</organism>
<dbReference type="SUPFAM" id="SSF51230">
    <property type="entry name" value="Single hybrid motif"/>
    <property type="match status" value="1"/>
</dbReference>
<dbReference type="SUPFAM" id="SSF52777">
    <property type="entry name" value="CoA-dependent acyltransferases"/>
    <property type="match status" value="1"/>
</dbReference>
<dbReference type="PANTHER" id="PTHR43178">
    <property type="entry name" value="DIHYDROLIPOAMIDE ACETYLTRANSFERASE COMPONENT OF PYRUVATE DEHYDROGENASE COMPLEX"/>
    <property type="match status" value="1"/>
</dbReference>
<dbReference type="InterPro" id="IPR011053">
    <property type="entry name" value="Single_hybrid_motif"/>
</dbReference>
<evidence type="ECO:0000313" key="12">
    <source>
        <dbReference type="EMBL" id="EGW21840.1"/>
    </source>
</evidence>
<dbReference type="InterPro" id="IPR050743">
    <property type="entry name" value="2-oxoacid_DH_E2_comp"/>
</dbReference>
<dbReference type="InterPro" id="IPR000089">
    <property type="entry name" value="Biotin_lipoyl"/>
</dbReference>
<dbReference type="HOGENOM" id="CLU_016733_10_0_6"/>
<evidence type="ECO:0000256" key="2">
    <source>
        <dbReference type="ARBA" id="ARBA00007317"/>
    </source>
</evidence>
<sequence length="428" mass="45792">MAALIEIKVPDVGNVADIDVVDVLVKPGDQIKLEQTLAVLETDKASMDLPSSAAGTVQEVFIKPGDKVSEGTLIATVLASAEENSVAKPEQPLQEAVAPAPAPVAPVSEPVVIKPEPLPETVTGGSVSSAAAHATPAVRLFARELGVDIHKITTGGGRKGRILKDDVKNFVKKVMAEGTAQSGTGIPSMPSVDFSQFGDIEEQKLSKIKRLTGQNLSRVWLNLPMVTYHDEADITEMEAFRVALNAEKSKDDVKITGLVFIIKALVSAMEQFPQFNASLSADGEKLILKKYFNIGIAVDTPNGLVVPVLRDVNRKGINELTAELAEKSNKARLGKLMPADMQGGCITISSLGGIGGTAFTPIVNAPEVAIFGVTRAKMQPVWNGKEFMPRLMLPLDLTYDHRVIDGVEGARFMAAIKQYLGDIRRLLL</sequence>
<protein>
    <recommendedName>
        <fullName evidence="9">Dihydrolipoamide acetyltransferase component of pyruvate dehydrogenase complex</fullName>
        <ecNumber evidence="9">2.3.1.-</ecNumber>
    </recommendedName>
</protein>
<dbReference type="InterPro" id="IPR023213">
    <property type="entry name" value="CAT-like_dom_sf"/>
</dbReference>
<evidence type="ECO:0000256" key="4">
    <source>
        <dbReference type="ARBA" id="ARBA00022679"/>
    </source>
</evidence>
<dbReference type="InterPro" id="IPR001078">
    <property type="entry name" value="2-oxoacid_DH_actylTfrase"/>
</dbReference>
<dbReference type="Pfam" id="PF00364">
    <property type="entry name" value="Biotin_lipoyl"/>
    <property type="match status" value="1"/>
</dbReference>
<dbReference type="InterPro" id="IPR004167">
    <property type="entry name" value="PSBD"/>
</dbReference>
<dbReference type="PANTHER" id="PTHR43178:SF2">
    <property type="entry name" value="DIHYDROLIPOYLLYSINE-RESIDUE ACETYLTRANSFERASE COMPONENT OF PYRUVATE DEHYDROGENASE COMPLEX"/>
    <property type="match status" value="1"/>
</dbReference>
<dbReference type="GO" id="GO:0031405">
    <property type="term" value="F:lipoic acid binding"/>
    <property type="evidence" value="ECO:0007669"/>
    <property type="project" value="TreeGrafter"/>
</dbReference>
<dbReference type="Pfam" id="PF02817">
    <property type="entry name" value="E3_binding"/>
    <property type="match status" value="1"/>
</dbReference>
<dbReference type="InterPro" id="IPR003016">
    <property type="entry name" value="2-oxoA_DH_lipoyl-BS"/>
</dbReference>
<reference evidence="12 13" key="1">
    <citation type="submission" date="2011-06" db="EMBL/GenBank/DDBJ databases">
        <title>Genomic sequence of Methylobacter tundripaludum SV96.</title>
        <authorList>
            <consortium name="US DOE Joint Genome Institute"/>
            <person name="Lucas S."/>
            <person name="Han J."/>
            <person name="Lapidus A."/>
            <person name="Cheng J.-F."/>
            <person name="Goodwin L."/>
            <person name="Pitluck S."/>
            <person name="Held B."/>
            <person name="Detter J.C."/>
            <person name="Han C."/>
            <person name="Tapia R."/>
            <person name="Land M."/>
            <person name="Hauser L."/>
            <person name="Kyrpides N."/>
            <person name="Ivanova N."/>
            <person name="Ovchinnikova G."/>
            <person name="Pagani I."/>
            <person name="Klotz M.G."/>
            <person name="Dispirito A.A."/>
            <person name="Murrell J.C."/>
            <person name="Dunfield P."/>
            <person name="Kalyuzhnaya M.G."/>
            <person name="Svenning M."/>
            <person name="Trotsenko Y.A."/>
            <person name="Stein L.Y."/>
            <person name="Woyke T."/>
        </authorList>
    </citation>
    <scope>NUCLEOTIDE SEQUENCE [LARGE SCALE GENOMIC DNA]</scope>
    <source>
        <strain evidence="13">ATCC BAA-1195 / DSM 17260 / SV96</strain>
    </source>
</reference>
<dbReference type="CDD" id="cd06849">
    <property type="entry name" value="lipoyl_domain"/>
    <property type="match status" value="1"/>
</dbReference>
<evidence type="ECO:0000256" key="5">
    <source>
        <dbReference type="ARBA" id="ARBA00022823"/>
    </source>
</evidence>
<evidence type="ECO:0000256" key="7">
    <source>
        <dbReference type="ARBA" id="ARBA00025211"/>
    </source>
</evidence>
<dbReference type="AlphaFoldDB" id="G3IW29"/>
<dbReference type="GO" id="GO:0004742">
    <property type="term" value="F:dihydrolipoyllysine-residue acetyltransferase activity"/>
    <property type="evidence" value="ECO:0007669"/>
    <property type="project" value="UniProtKB-EC"/>
</dbReference>
<evidence type="ECO:0000259" key="10">
    <source>
        <dbReference type="PROSITE" id="PS50968"/>
    </source>
</evidence>
<dbReference type="Gene3D" id="3.30.559.10">
    <property type="entry name" value="Chloramphenicol acetyltransferase-like domain"/>
    <property type="match status" value="1"/>
</dbReference>
<dbReference type="EC" id="2.3.1.-" evidence="9"/>
<dbReference type="PROSITE" id="PS00189">
    <property type="entry name" value="LIPOYL"/>
    <property type="match status" value="1"/>
</dbReference>
<evidence type="ECO:0000256" key="1">
    <source>
        <dbReference type="ARBA" id="ARBA00001938"/>
    </source>
</evidence>
<dbReference type="EMBL" id="JH109152">
    <property type="protein sequence ID" value="EGW21840.1"/>
    <property type="molecule type" value="Genomic_DNA"/>
</dbReference>
<comment type="cofactor">
    <cofactor evidence="1 9">
        <name>(R)-lipoate</name>
        <dbReference type="ChEBI" id="CHEBI:83088"/>
    </cofactor>
</comment>
<evidence type="ECO:0000313" key="13">
    <source>
        <dbReference type="Proteomes" id="UP000004664"/>
    </source>
</evidence>
<dbReference type="GO" id="GO:0005737">
    <property type="term" value="C:cytoplasm"/>
    <property type="evidence" value="ECO:0007669"/>
    <property type="project" value="TreeGrafter"/>
</dbReference>
<dbReference type="Pfam" id="PF00198">
    <property type="entry name" value="2-oxoacid_dh"/>
    <property type="match status" value="1"/>
</dbReference>
<keyword evidence="4 9" id="KW-0808">Transferase</keyword>
<dbReference type="STRING" id="697282.Mettu_0632"/>
<feature type="domain" description="Peripheral subunit-binding (PSBD)" evidence="11">
    <location>
        <begin position="133"/>
        <end position="171"/>
    </location>
</feature>
<dbReference type="PROSITE" id="PS50968">
    <property type="entry name" value="BIOTINYL_LIPOYL"/>
    <property type="match status" value="1"/>
</dbReference>
<proteinExistence type="inferred from homology"/>
<comment type="similarity">
    <text evidence="2 9">Belongs to the 2-oxoacid dehydrogenase family.</text>
</comment>
<keyword evidence="5 9" id="KW-0450">Lipoyl</keyword>
<name>G3IW29_METTV</name>
<gene>
    <name evidence="12" type="ORF">Mettu_0632</name>
</gene>
<feature type="domain" description="Lipoyl-binding" evidence="10">
    <location>
        <begin position="4"/>
        <end position="78"/>
    </location>
</feature>
<dbReference type="FunFam" id="3.30.559.10:FF:000004">
    <property type="entry name" value="Acetyltransferase component of pyruvate dehydrogenase complex"/>
    <property type="match status" value="1"/>
</dbReference>
<evidence type="ECO:0000256" key="9">
    <source>
        <dbReference type="RuleBase" id="RU003423"/>
    </source>
</evidence>
<dbReference type="RefSeq" id="WP_006889815.1">
    <property type="nucleotide sequence ID" value="NZ_JH109152.1"/>
</dbReference>
<evidence type="ECO:0000256" key="6">
    <source>
        <dbReference type="ARBA" id="ARBA00023315"/>
    </source>
</evidence>
<keyword evidence="13" id="KW-1185">Reference proteome</keyword>